<dbReference type="SFLD" id="SFLDS00029">
    <property type="entry name" value="Radical_SAM"/>
    <property type="match status" value="1"/>
</dbReference>
<dbReference type="InterPro" id="IPR051198">
    <property type="entry name" value="BchE-like"/>
</dbReference>
<evidence type="ECO:0000256" key="1">
    <source>
        <dbReference type="ARBA" id="ARBA00001966"/>
    </source>
</evidence>
<dbReference type="SUPFAM" id="SSF102114">
    <property type="entry name" value="Radical SAM enzymes"/>
    <property type="match status" value="1"/>
</dbReference>
<dbReference type="Gene3D" id="3.20.20.70">
    <property type="entry name" value="Aldolase class I"/>
    <property type="match status" value="1"/>
</dbReference>
<dbReference type="InterPro" id="IPR058240">
    <property type="entry name" value="rSAM_sf"/>
</dbReference>
<keyword evidence="3" id="KW-0808">Transferase</keyword>
<dbReference type="SFLD" id="SFLDG01082">
    <property type="entry name" value="B12-binding_domain_containing"/>
    <property type="match status" value="1"/>
</dbReference>
<keyword evidence="4" id="KW-0949">S-adenosyl-L-methionine</keyword>
<dbReference type="SFLD" id="SFLDG01123">
    <property type="entry name" value="methyltransferase_(Class_B)"/>
    <property type="match status" value="1"/>
</dbReference>
<feature type="domain" description="B12-binding" evidence="8">
    <location>
        <begin position="8"/>
        <end position="138"/>
    </location>
</feature>
<evidence type="ECO:0000259" key="8">
    <source>
        <dbReference type="PROSITE" id="PS51332"/>
    </source>
</evidence>
<dbReference type="RefSeq" id="WP_343185817.1">
    <property type="nucleotide sequence ID" value="NZ_JBCITM010000007.1"/>
</dbReference>
<feature type="domain" description="Radical SAM core" evidence="9">
    <location>
        <begin position="188"/>
        <end position="413"/>
    </location>
</feature>
<dbReference type="InterPro" id="IPR007197">
    <property type="entry name" value="rSAM"/>
</dbReference>
<name>A0ABU9VUF9_9CLOT</name>
<keyword evidence="7" id="KW-0411">Iron-sulfur</keyword>
<dbReference type="InterPro" id="IPR006638">
    <property type="entry name" value="Elp3/MiaA/NifB-like_rSAM"/>
</dbReference>
<dbReference type="Gene3D" id="3.40.50.280">
    <property type="entry name" value="Cobalamin-binding domain"/>
    <property type="match status" value="1"/>
</dbReference>
<comment type="caution">
    <text evidence="10">The sequence shown here is derived from an EMBL/GenBank/DDBJ whole genome shotgun (WGS) entry which is preliminary data.</text>
</comment>
<organism evidence="10 11">
    <name type="scientific">Anoxynatronum sibiricum</name>
    <dbReference type="NCBI Taxonomy" id="210623"/>
    <lineage>
        <taxon>Bacteria</taxon>
        <taxon>Bacillati</taxon>
        <taxon>Bacillota</taxon>
        <taxon>Clostridia</taxon>
        <taxon>Eubacteriales</taxon>
        <taxon>Clostridiaceae</taxon>
        <taxon>Anoxynatronum</taxon>
    </lineage>
</organism>
<evidence type="ECO:0000256" key="4">
    <source>
        <dbReference type="ARBA" id="ARBA00022691"/>
    </source>
</evidence>
<evidence type="ECO:0000256" key="7">
    <source>
        <dbReference type="ARBA" id="ARBA00023014"/>
    </source>
</evidence>
<evidence type="ECO:0000256" key="2">
    <source>
        <dbReference type="ARBA" id="ARBA00022603"/>
    </source>
</evidence>
<dbReference type="PROSITE" id="PS51332">
    <property type="entry name" value="B12_BINDING"/>
    <property type="match status" value="1"/>
</dbReference>
<gene>
    <name evidence="10" type="ORF">AAIG11_08425</name>
</gene>
<comment type="cofactor">
    <cofactor evidence="1">
        <name>[4Fe-4S] cluster</name>
        <dbReference type="ChEBI" id="CHEBI:49883"/>
    </cofactor>
</comment>
<sequence>MRILLVRPPRMKQAVIIGEFMFSEPLGLEMMVTVLKDTHEVEILDMMTDSMSLETKLAAFQPQVVGITSLCIDVEAVLALARQTKTFNPAIQVVAGGTQATLQPQAFIHEAVDHVIQYAARQNITQLMNLLAVALCPSATASDPLIEGIRSRSHQYQEVPPVSFPPYNEYILPDRKSTLQYRSSYSYFGYRPCALLGTSRGCSKTCDFCLRWRLEGSREHYFPMEQVQADIESIEEPNVMIFDNDFLHNPHRVMALCDYLEAAQIHKNWICYASVHSILNHPKAVARFRDLGLQAVLVGYETFSDEELAQYRKKTSRQESLEASRFLKKLGVDVWASFMAHPDWSKEDFRAFRRFIRELNPEISSISPLTPFPGLPLYEQYRDRLLYPRETYAAWSFGQVMIRPGNMSLVGYYGELLKTNFYVNLVCNSLGYVVNKFGPLSLLRLTRGSVLLLIRYLKLMWQAR</sequence>
<proteinExistence type="predicted"/>
<accession>A0ABU9VUF9</accession>
<dbReference type="SMART" id="SM00729">
    <property type="entry name" value="Elp3"/>
    <property type="match status" value="1"/>
</dbReference>
<dbReference type="InterPro" id="IPR006158">
    <property type="entry name" value="Cobalamin-bd"/>
</dbReference>
<keyword evidence="6" id="KW-0408">Iron</keyword>
<dbReference type="Pfam" id="PF02310">
    <property type="entry name" value="B12-binding"/>
    <property type="match status" value="1"/>
</dbReference>
<dbReference type="CDD" id="cd01335">
    <property type="entry name" value="Radical_SAM"/>
    <property type="match status" value="1"/>
</dbReference>
<dbReference type="InterPro" id="IPR013785">
    <property type="entry name" value="Aldolase_TIM"/>
</dbReference>
<evidence type="ECO:0000313" key="10">
    <source>
        <dbReference type="EMBL" id="MEN1760495.1"/>
    </source>
</evidence>
<dbReference type="Pfam" id="PF04055">
    <property type="entry name" value="Radical_SAM"/>
    <property type="match status" value="1"/>
</dbReference>
<keyword evidence="5" id="KW-0479">Metal-binding</keyword>
<dbReference type="EMBL" id="JBCITM010000007">
    <property type="protein sequence ID" value="MEN1760495.1"/>
    <property type="molecule type" value="Genomic_DNA"/>
</dbReference>
<keyword evidence="2" id="KW-0489">Methyltransferase</keyword>
<evidence type="ECO:0000256" key="6">
    <source>
        <dbReference type="ARBA" id="ARBA00023004"/>
    </source>
</evidence>
<protein>
    <submittedName>
        <fullName evidence="10">Radical SAM protein</fullName>
    </submittedName>
</protein>
<dbReference type="PANTHER" id="PTHR43409">
    <property type="entry name" value="ANAEROBIC MAGNESIUM-PROTOPORPHYRIN IX MONOMETHYL ESTER CYCLASE-RELATED"/>
    <property type="match status" value="1"/>
</dbReference>
<dbReference type="PANTHER" id="PTHR43409:SF7">
    <property type="entry name" value="BLL1977 PROTEIN"/>
    <property type="match status" value="1"/>
</dbReference>
<dbReference type="Proteomes" id="UP001407405">
    <property type="component" value="Unassembled WGS sequence"/>
</dbReference>
<evidence type="ECO:0000313" key="11">
    <source>
        <dbReference type="Proteomes" id="UP001407405"/>
    </source>
</evidence>
<dbReference type="PROSITE" id="PS51918">
    <property type="entry name" value="RADICAL_SAM"/>
    <property type="match status" value="1"/>
</dbReference>
<dbReference type="InterPro" id="IPR034466">
    <property type="entry name" value="Methyltransferase_Class_B"/>
</dbReference>
<evidence type="ECO:0000259" key="9">
    <source>
        <dbReference type="PROSITE" id="PS51918"/>
    </source>
</evidence>
<reference evidence="10 11" key="1">
    <citation type="submission" date="2024-04" db="EMBL/GenBank/DDBJ databases">
        <title>Genome sequencing and metabolic network reconstruction of aminoacids and betaine degradation by Anoxynatronum sibiricum.</title>
        <authorList>
            <person name="Detkova E.N."/>
            <person name="Boltjanskaja Y.V."/>
            <person name="Mardanov A.V."/>
            <person name="Kevbrin V."/>
        </authorList>
    </citation>
    <scope>NUCLEOTIDE SEQUENCE [LARGE SCALE GENOMIC DNA]</scope>
    <source>
        <strain evidence="10 11">Z-7981</strain>
    </source>
</reference>
<evidence type="ECO:0000256" key="5">
    <source>
        <dbReference type="ARBA" id="ARBA00022723"/>
    </source>
</evidence>
<keyword evidence="11" id="KW-1185">Reference proteome</keyword>
<evidence type="ECO:0000256" key="3">
    <source>
        <dbReference type="ARBA" id="ARBA00022679"/>
    </source>
</evidence>